<gene>
    <name evidence="2" type="ORF">EYF80_037800</name>
</gene>
<evidence type="ECO:0000313" key="3">
    <source>
        <dbReference type="Proteomes" id="UP000314294"/>
    </source>
</evidence>
<reference evidence="2 3" key="1">
    <citation type="submission" date="2019-03" db="EMBL/GenBank/DDBJ databases">
        <title>First draft genome of Liparis tanakae, snailfish: a comprehensive survey of snailfish specific genes.</title>
        <authorList>
            <person name="Kim W."/>
            <person name="Song I."/>
            <person name="Jeong J.-H."/>
            <person name="Kim D."/>
            <person name="Kim S."/>
            <person name="Ryu S."/>
            <person name="Song J.Y."/>
            <person name="Lee S.K."/>
        </authorList>
    </citation>
    <scope>NUCLEOTIDE SEQUENCE [LARGE SCALE GENOMIC DNA]</scope>
    <source>
        <tissue evidence="2">Muscle</tissue>
    </source>
</reference>
<dbReference type="EMBL" id="SRLO01000563">
    <property type="protein sequence ID" value="TNN51994.1"/>
    <property type="molecule type" value="Genomic_DNA"/>
</dbReference>
<evidence type="ECO:0000313" key="2">
    <source>
        <dbReference type="EMBL" id="TNN51994.1"/>
    </source>
</evidence>
<feature type="compositionally biased region" description="Polar residues" evidence="1">
    <location>
        <begin position="30"/>
        <end position="46"/>
    </location>
</feature>
<accession>A0A4Z2GGX5</accession>
<feature type="region of interest" description="Disordered" evidence="1">
    <location>
        <begin position="1"/>
        <end position="117"/>
    </location>
</feature>
<protein>
    <submittedName>
        <fullName evidence="2">Uncharacterized protein</fullName>
    </submittedName>
</protein>
<dbReference type="Proteomes" id="UP000314294">
    <property type="component" value="Unassembled WGS sequence"/>
</dbReference>
<name>A0A4Z2GGX5_9TELE</name>
<organism evidence="2 3">
    <name type="scientific">Liparis tanakae</name>
    <name type="common">Tanaka's snailfish</name>
    <dbReference type="NCBI Taxonomy" id="230148"/>
    <lineage>
        <taxon>Eukaryota</taxon>
        <taxon>Metazoa</taxon>
        <taxon>Chordata</taxon>
        <taxon>Craniata</taxon>
        <taxon>Vertebrata</taxon>
        <taxon>Euteleostomi</taxon>
        <taxon>Actinopterygii</taxon>
        <taxon>Neopterygii</taxon>
        <taxon>Teleostei</taxon>
        <taxon>Neoteleostei</taxon>
        <taxon>Acanthomorphata</taxon>
        <taxon>Eupercaria</taxon>
        <taxon>Perciformes</taxon>
        <taxon>Cottioidei</taxon>
        <taxon>Cottales</taxon>
        <taxon>Liparidae</taxon>
        <taxon>Liparis</taxon>
    </lineage>
</organism>
<evidence type="ECO:0000256" key="1">
    <source>
        <dbReference type="SAM" id="MobiDB-lite"/>
    </source>
</evidence>
<comment type="caution">
    <text evidence="2">The sequence shown here is derived from an EMBL/GenBank/DDBJ whole genome shotgun (WGS) entry which is preliminary data.</text>
</comment>
<feature type="compositionally biased region" description="Low complexity" evidence="1">
    <location>
        <begin position="59"/>
        <end position="92"/>
    </location>
</feature>
<dbReference type="AlphaFoldDB" id="A0A4Z2GGX5"/>
<sequence>MTCTRAAAERARHKQRQSGQDVNTLRFPGTSRSPRSEQSTRCSSPDTSHRQRPGQRALPAARSRSPELSAPAAAELLKPAESSANAASRAAEPGMSSGAPDTRGAARGTRFTVEAAS</sequence>
<keyword evidence="3" id="KW-1185">Reference proteome</keyword>
<proteinExistence type="predicted"/>